<comment type="caution">
    <text evidence="1">The sequence shown here is derived from an EMBL/GenBank/DDBJ whole genome shotgun (WGS) entry which is preliminary data.</text>
</comment>
<dbReference type="EMBL" id="CM040988">
    <property type="protein sequence ID" value="MCJ8740234.1"/>
    <property type="molecule type" value="Genomic_DNA"/>
</dbReference>
<reference evidence="1" key="1">
    <citation type="submission" date="2020-02" db="EMBL/GenBank/DDBJ databases">
        <title>Genome sequencing of the panga catfish, Pangasius djambal.</title>
        <authorList>
            <person name="Wen M."/>
            <person name="Zahm M."/>
            <person name="Roques C."/>
            <person name="Cabau C."/>
            <person name="Klopp C."/>
            <person name="Donnadieu C."/>
            <person name="Jouanno E."/>
            <person name="Avarre J.-C."/>
            <person name="Campet M."/>
            <person name="Ha T."/>
            <person name="Dugue R."/>
            <person name="Lampietro C."/>
            <person name="Louis A."/>
            <person name="Herpin A."/>
            <person name="Echchiki A."/>
            <person name="Berthelot C."/>
            <person name="Parey E."/>
            <person name="Roest-Crollius H."/>
            <person name="Braasch I."/>
            <person name="Postlethwait J.H."/>
            <person name="Bobe J."/>
            <person name="Montfort J."/>
            <person name="Bouchez O."/>
            <person name="Begum T."/>
            <person name="Schartl M."/>
            <person name="Gustiano R."/>
            <person name="Guiguen Y."/>
        </authorList>
    </citation>
    <scope>NUCLEOTIDE SEQUENCE</scope>
    <source>
        <strain evidence="1">Pdj_M5554</strain>
    </source>
</reference>
<sequence>MRGFKVMECLNVVLSCVGLLFLCFPASTQKLSSSGRNVCLSPRDSALVCCLGWAQQGDECTIPLCEGQNACMHNEVCVYPGVCRCKPGFYGFQCKTPCPPDFWGSDCREQCLCHPHGRCDPATGVCKCFPTHWGNLCQNSCKCGRHGRCDSVYGNCTCDEGWWSSTCTKVCQCHPSTSSCDPATGLCLCKEGYWGQKCSRRCNCYNSPCQQNSGECQCTSGWWGPNCDRQCICDLSHSKCDPRTGECVCQPGYKTPFCHEMCSAGYYGSGCSKSCGHCEGGKPCSKLDGTCSSCAPGWNGTRCDQRCPTGYHGIRCQEVCPHCRKGEPCDAVTGKCAHCEPGWTGPRCDQLCDNGTFGDSCRFLCSPCYHGRCDHVTGSCVCQPGFQGESCNSSCPEKMYGINCSSACDCGGDACHPATGECPYSSRVGLLAGFLIPLLVLILALLFCCCCCGRPADGKDRVAVGDGSTTGRMKHHVYTVLANMSSAMPCLALWSSGLPRVTVSHHDPELTFNHSFIEPPSGWVSDSFETDEDGEAVYCVPPREDIPALAGGELQFQEMGSKCNFLSEPPTFSSEDMSLAFGIPRTSSIAKSKRPSVSFAEGTKFSPKERRGSTQELARKPKTPWGVLMLSSLQGAQGSHGQTEGEKEETSDETKASSEEQAANSLLEADSERYGSTPSRTHLTVPGSRRHTSSNPKKSLQPQPSSEGHEIDKGTDKVSTVYVTVGKPLRASKADLNSEGPVQAMLRRLGSIQRQREEAAQPKSKGAAVSKPPRRKLGARASLWEEAAVSGQPDVVLRKPSRRKHTPLSSPCTVGATDSLQENSAPKRPLSSILKSVPESTTQVSGGNTDTRTASESDTKSEAIYETVAVSDEASTSSQVISNQTLTAQDKEPNYENVYINHS</sequence>
<protein>
    <submittedName>
        <fullName evidence="1">Uncharacterized protein</fullName>
    </submittedName>
</protein>
<proteinExistence type="predicted"/>
<keyword evidence="2" id="KW-1185">Reference proteome</keyword>
<organism evidence="1 2">
    <name type="scientific">Pangasius djambal</name>
    <dbReference type="NCBI Taxonomy" id="1691987"/>
    <lineage>
        <taxon>Eukaryota</taxon>
        <taxon>Metazoa</taxon>
        <taxon>Chordata</taxon>
        <taxon>Craniata</taxon>
        <taxon>Vertebrata</taxon>
        <taxon>Euteleostomi</taxon>
        <taxon>Actinopterygii</taxon>
        <taxon>Neopterygii</taxon>
        <taxon>Teleostei</taxon>
        <taxon>Ostariophysi</taxon>
        <taxon>Siluriformes</taxon>
        <taxon>Pangasiidae</taxon>
        <taxon>Pangasius</taxon>
    </lineage>
</organism>
<name>A0ACC5YX59_9TELE</name>
<evidence type="ECO:0000313" key="2">
    <source>
        <dbReference type="Proteomes" id="UP000830395"/>
    </source>
</evidence>
<gene>
    <name evidence="1" type="ORF">PDJAM_G00056610</name>
</gene>
<evidence type="ECO:0000313" key="1">
    <source>
        <dbReference type="EMBL" id="MCJ8740234.1"/>
    </source>
</evidence>
<dbReference type="Proteomes" id="UP000830395">
    <property type="component" value="Chromosome 14"/>
</dbReference>
<accession>A0ACC5YX59</accession>